<reference evidence="2" key="1">
    <citation type="submission" date="2019-08" db="EMBL/GenBank/DDBJ databases">
        <title>Reference gene set and small RNA set construction with multiple tissues from Davidia involucrata Baill.</title>
        <authorList>
            <person name="Yang H."/>
            <person name="Zhou C."/>
            <person name="Li G."/>
            <person name="Wang J."/>
            <person name="Gao P."/>
            <person name="Wang M."/>
            <person name="Wang R."/>
            <person name="Zhao Y."/>
        </authorList>
    </citation>
    <scope>NUCLEOTIDE SEQUENCE</scope>
    <source>
        <tissue evidence="2">Mixed with DoveR01_LX</tissue>
    </source>
</reference>
<evidence type="ECO:0000313" key="2">
    <source>
        <dbReference type="EMBL" id="MPA76002.1"/>
    </source>
</evidence>
<dbReference type="Gene3D" id="1.20.1220.12">
    <property type="entry name" value="Malate synthase, domain III"/>
    <property type="match status" value="1"/>
</dbReference>
<dbReference type="InterPro" id="IPR048355">
    <property type="entry name" value="MS_C"/>
</dbReference>
<dbReference type="InterPro" id="IPR044856">
    <property type="entry name" value="Malate_synth_C_sf"/>
</dbReference>
<evidence type="ECO:0000259" key="1">
    <source>
        <dbReference type="Pfam" id="PF20659"/>
    </source>
</evidence>
<proteinExistence type="predicted"/>
<dbReference type="Pfam" id="PF20659">
    <property type="entry name" value="MS_C"/>
    <property type="match status" value="1"/>
</dbReference>
<sequence length="105" mass="11860">MEDAATAEISRVQNWQWLNYGVELDGDGVGVGVKVSLDLFGRVVEEEMARIEREVGREKFNKGMYKEACKIFAKQCTTPTLDDFLTLDAYNHIVIHHPKGSSSRL</sequence>
<accession>A0A5B7C457</accession>
<feature type="domain" description="Malate synthase C-terminal" evidence="1">
    <location>
        <begin position="1"/>
        <end position="93"/>
    </location>
</feature>
<gene>
    <name evidence="2" type="ORF">Din_045443</name>
</gene>
<protein>
    <submittedName>
        <fullName evidence="2">Putative Malate synthase</fullName>
        <ecNumber evidence="2">2.3.3.9</ecNumber>
    </submittedName>
</protein>
<name>A0A5B7C457_DAVIN</name>
<keyword evidence="2" id="KW-0012">Acyltransferase</keyword>
<dbReference type="InterPro" id="IPR006252">
    <property type="entry name" value="Malate_synthA"/>
</dbReference>
<dbReference type="PANTHER" id="PTHR42902:SF1">
    <property type="entry name" value="MALATE SYNTHASE 1-RELATED"/>
    <property type="match status" value="1"/>
</dbReference>
<dbReference type="UniPathway" id="UPA00703">
    <property type="reaction ID" value="UER00720"/>
</dbReference>
<dbReference type="FunFam" id="1.20.1220.12:FF:000001">
    <property type="entry name" value="Malate synthase"/>
    <property type="match status" value="1"/>
</dbReference>
<dbReference type="EC" id="2.3.3.9" evidence="2"/>
<dbReference type="EMBL" id="GHES01045443">
    <property type="protein sequence ID" value="MPA76002.1"/>
    <property type="molecule type" value="Transcribed_RNA"/>
</dbReference>
<dbReference type="GO" id="GO:0006097">
    <property type="term" value="P:glyoxylate cycle"/>
    <property type="evidence" value="ECO:0007669"/>
    <property type="project" value="UniProtKB-UniPathway"/>
</dbReference>
<dbReference type="AlphaFoldDB" id="A0A5B7C457"/>
<keyword evidence="2" id="KW-0808">Transferase</keyword>
<organism evidence="2">
    <name type="scientific">Davidia involucrata</name>
    <name type="common">Dove tree</name>
    <dbReference type="NCBI Taxonomy" id="16924"/>
    <lineage>
        <taxon>Eukaryota</taxon>
        <taxon>Viridiplantae</taxon>
        <taxon>Streptophyta</taxon>
        <taxon>Embryophyta</taxon>
        <taxon>Tracheophyta</taxon>
        <taxon>Spermatophyta</taxon>
        <taxon>Magnoliopsida</taxon>
        <taxon>eudicotyledons</taxon>
        <taxon>Gunneridae</taxon>
        <taxon>Pentapetalae</taxon>
        <taxon>asterids</taxon>
        <taxon>Cornales</taxon>
        <taxon>Nyssaceae</taxon>
        <taxon>Davidia</taxon>
    </lineage>
</organism>
<dbReference type="GO" id="GO:0004474">
    <property type="term" value="F:malate synthase activity"/>
    <property type="evidence" value="ECO:0007669"/>
    <property type="project" value="UniProtKB-EC"/>
</dbReference>
<dbReference type="InterPro" id="IPR011076">
    <property type="entry name" value="Malate_synth_sf"/>
</dbReference>
<dbReference type="GO" id="GO:0005737">
    <property type="term" value="C:cytoplasm"/>
    <property type="evidence" value="ECO:0007669"/>
    <property type="project" value="TreeGrafter"/>
</dbReference>
<dbReference type="PANTHER" id="PTHR42902">
    <property type="entry name" value="MALATE SYNTHASE"/>
    <property type="match status" value="1"/>
</dbReference>
<dbReference type="SUPFAM" id="SSF51645">
    <property type="entry name" value="Malate synthase G"/>
    <property type="match status" value="1"/>
</dbReference>